<name>B9Y8F5_9FIRM</name>
<keyword evidence="2" id="KW-0067">ATP-binding</keyword>
<evidence type="ECO:0000256" key="2">
    <source>
        <dbReference type="ARBA" id="ARBA00022840"/>
    </source>
</evidence>
<dbReference type="GO" id="GO:0030983">
    <property type="term" value="F:mismatched DNA binding"/>
    <property type="evidence" value="ECO:0007669"/>
    <property type="project" value="InterPro"/>
</dbReference>
<keyword evidence="4" id="KW-0472">Membrane</keyword>
<dbReference type="SUPFAM" id="SSF52540">
    <property type="entry name" value="P-loop containing nucleoside triphosphate hydrolases"/>
    <property type="match status" value="1"/>
</dbReference>
<dbReference type="GO" id="GO:0006298">
    <property type="term" value="P:mismatch repair"/>
    <property type="evidence" value="ECO:0007669"/>
    <property type="project" value="InterPro"/>
</dbReference>
<comment type="caution">
    <text evidence="6">The sequence shown here is derived from an EMBL/GenBank/DDBJ whole genome shotgun (WGS) entry which is preliminary data.</text>
</comment>
<dbReference type="Gene3D" id="3.40.50.300">
    <property type="entry name" value="P-loop containing nucleotide triphosphate hydrolases"/>
    <property type="match status" value="1"/>
</dbReference>
<dbReference type="Pfam" id="PF00488">
    <property type="entry name" value="MutS_V"/>
    <property type="match status" value="1"/>
</dbReference>
<dbReference type="eggNOG" id="COG0249">
    <property type="taxonomic scope" value="Bacteria"/>
</dbReference>
<evidence type="ECO:0000259" key="5">
    <source>
        <dbReference type="SMART" id="SM00534"/>
    </source>
</evidence>
<feature type="transmembrane region" description="Helical" evidence="4">
    <location>
        <begin position="49"/>
        <end position="67"/>
    </location>
</feature>
<gene>
    <name evidence="6" type="ORF">HOLDEFILI_02102</name>
</gene>
<dbReference type="PANTHER" id="PTHR11361:SF99">
    <property type="entry name" value="DNA MISMATCH REPAIR PROTEIN"/>
    <property type="match status" value="1"/>
</dbReference>
<accession>B9Y8F5</accession>
<evidence type="ECO:0000313" key="7">
    <source>
        <dbReference type="Proteomes" id="UP000005950"/>
    </source>
</evidence>
<reference evidence="6 7" key="1">
    <citation type="submission" date="2008-12" db="EMBL/GenBank/DDBJ databases">
        <authorList>
            <person name="Fulton L."/>
            <person name="Clifton S."/>
            <person name="Fulton B."/>
            <person name="Xu J."/>
            <person name="Minx P."/>
            <person name="Pepin K.H."/>
            <person name="Johnson M."/>
            <person name="Bhonagiri V."/>
            <person name="Nash W.E."/>
            <person name="Mardis E.R."/>
            <person name="Wilson R.K."/>
        </authorList>
    </citation>
    <scope>NUCLEOTIDE SEQUENCE [LARGE SCALE GENOMIC DNA]</scope>
    <source>
        <strain evidence="6 7">DSM 12042</strain>
    </source>
</reference>
<proteinExistence type="predicted"/>
<dbReference type="SMART" id="SM00534">
    <property type="entry name" value="MUTSac"/>
    <property type="match status" value="1"/>
</dbReference>
<dbReference type="CDD" id="cd03283">
    <property type="entry name" value="ABC_MutS-like"/>
    <property type="match status" value="1"/>
</dbReference>
<evidence type="ECO:0000256" key="1">
    <source>
        <dbReference type="ARBA" id="ARBA00022741"/>
    </source>
</evidence>
<keyword evidence="4" id="KW-1133">Transmembrane helix</keyword>
<dbReference type="HOGENOM" id="CLU_030717_0_0_9"/>
<dbReference type="PANTHER" id="PTHR11361">
    <property type="entry name" value="DNA MISMATCH REPAIR PROTEIN MUTS FAMILY MEMBER"/>
    <property type="match status" value="1"/>
</dbReference>
<dbReference type="GO" id="GO:0005524">
    <property type="term" value="F:ATP binding"/>
    <property type="evidence" value="ECO:0007669"/>
    <property type="project" value="UniProtKB-KW"/>
</dbReference>
<dbReference type="Proteomes" id="UP000005950">
    <property type="component" value="Unassembled WGS sequence"/>
</dbReference>
<feature type="domain" description="DNA mismatch repair proteins mutS family" evidence="5">
    <location>
        <begin position="436"/>
        <end position="612"/>
    </location>
</feature>
<dbReference type="EMBL" id="ACCF01000122">
    <property type="protein sequence ID" value="EEF67737.1"/>
    <property type="molecule type" value="Genomic_DNA"/>
</dbReference>
<dbReference type="InterPro" id="IPR000432">
    <property type="entry name" value="DNA_mismatch_repair_MutS_C"/>
</dbReference>
<reference evidence="6 7" key="2">
    <citation type="submission" date="2009-02" db="EMBL/GenBank/DDBJ databases">
        <title>Draft genome sequence of Holdemania filiformis DSM 12042.</title>
        <authorList>
            <person name="Sudarsanam P."/>
            <person name="Ley R."/>
            <person name="Guruge J."/>
            <person name="Turnbaugh P.J."/>
            <person name="Mahowald M."/>
            <person name="Liep D."/>
            <person name="Gordon J."/>
        </authorList>
    </citation>
    <scope>NUCLEOTIDE SEQUENCE [LARGE SCALE GENOMIC DNA]</scope>
    <source>
        <strain evidence="6 7">DSM 12042</strain>
    </source>
</reference>
<keyword evidence="1" id="KW-0547">Nucleotide-binding</keyword>
<evidence type="ECO:0000256" key="4">
    <source>
        <dbReference type="SAM" id="Phobius"/>
    </source>
</evidence>
<dbReference type="InterPro" id="IPR045076">
    <property type="entry name" value="MutS"/>
</dbReference>
<organism evidence="6 7">
    <name type="scientific">Holdemania filiformis DSM 12042</name>
    <dbReference type="NCBI Taxonomy" id="545696"/>
    <lineage>
        <taxon>Bacteria</taxon>
        <taxon>Bacillati</taxon>
        <taxon>Bacillota</taxon>
        <taxon>Erysipelotrichia</taxon>
        <taxon>Erysipelotrichales</taxon>
        <taxon>Erysipelotrichaceae</taxon>
        <taxon>Holdemania</taxon>
    </lineage>
</organism>
<dbReference type="InterPro" id="IPR027417">
    <property type="entry name" value="P-loop_NTPase"/>
</dbReference>
<dbReference type="AlphaFoldDB" id="B9Y8F5"/>
<keyword evidence="3" id="KW-0238">DNA-binding</keyword>
<sequence length="613" mass="69102">MIFRDIWLILKLLQSIKRRNPMQKQQWEAQLAQTQSQCVQLRRKNSQIAGVRFGLFLIAAWSFFQIVDGRMGYRFIFILSLAGFCLAMLAHQKNNRLYLEAQARSEVLGRCLSRLDSRWQQASETGAEFLTDDQPALADLDVFGPRSLYQFCCMAVLPQGKTALASYFKEPAAAKIIRERQETVTVLAQNPDFMLADWTCTHGLTPQTAAAMASEKLNELVQPITLPIPGWFIRWMPAVTLTLLGLTLLRWISPLCFILIFFVQAALALFSLGYVHSRLQAVAKVRQGLQNCLVRCQKLDQSALSSPLIDALKTQIRQPQGLLQGVKQLDGLLNRLSLQANPFLYLPAQLLLLWDLQCVQAWNQWQAQAGQTWIAVMEQLGQLEAMESLALIALTHPQTCMPKLHEETVPVLAFTQLTHPLLDPVQAIGNDFTLDHSLTVVTGSNMSGKTTFMRTIGLNQILAAAGGPVCAQSMDTSGFTVLTSMRIRDDVNEGISTFYGELLRIRRIIDAVSLKTPLLVLIDEIFKGTNSLDRIDGSAQVLRHLNHPWIRAMITTHDFELCALEEQAGLSLINVHFEEHYQDQKIFFDYKLKPGRCTQRNARYLMKMIGITD</sequence>
<dbReference type="GO" id="GO:0140664">
    <property type="term" value="F:ATP-dependent DNA damage sensor activity"/>
    <property type="evidence" value="ECO:0007669"/>
    <property type="project" value="InterPro"/>
</dbReference>
<evidence type="ECO:0000313" key="6">
    <source>
        <dbReference type="EMBL" id="EEF67737.1"/>
    </source>
</evidence>
<dbReference type="STRING" id="545696.HOLDEFILI_02102"/>
<dbReference type="GO" id="GO:0005829">
    <property type="term" value="C:cytosol"/>
    <property type="evidence" value="ECO:0007669"/>
    <property type="project" value="TreeGrafter"/>
</dbReference>
<protein>
    <submittedName>
        <fullName evidence="6">MutS domain V protein</fullName>
    </submittedName>
</protein>
<evidence type="ECO:0000256" key="3">
    <source>
        <dbReference type="ARBA" id="ARBA00023125"/>
    </source>
</evidence>
<feature type="transmembrane region" description="Helical" evidence="4">
    <location>
        <begin position="232"/>
        <end position="252"/>
    </location>
</feature>
<keyword evidence="4" id="KW-0812">Transmembrane</keyword>
<feature type="transmembrane region" description="Helical" evidence="4">
    <location>
        <begin position="73"/>
        <end position="90"/>
    </location>
</feature>